<evidence type="ECO:0000313" key="2">
    <source>
        <dbReference type="EMBL" id="KAH0859878.1"/>
    </source>
</evidence>
<feature type="compositionally biased region" description="Basic and acidic residues" evidence="1">
    <location>
        <begin position="12"/>
        <end position="25"/>
    </location>
</feature>
<evidence type="ECO:0000256" key="1">
    <source>
        <dbReference type="SAM" id="MobiDB-lite"/>
    </source>
</evidence>
<reference evidence="2 3" key="1">
    <citation type="submission" date="2021-05" db="EMBL/GenBank/DDBJ databases">
        <title>Genome Assembly of Synthetic Allotetraploid Brassica napus Reveals Homoeologous Exchanges between Subgenomes.</title>
        <authorList>
            <person name="Davis J.T."/>
        </authorList>
    </citation>
    <scope>NUCLEOTIDE SEQUENCE [LARGE SCALE GENOMIC DNA]</scope>
    <source>
        <strain evidence="3">cv. Da-Ae</strain>
        <tissue evidence="2">Seedling</tissue>
    </source>
</reference>
<dbReference type="Proteomes" id="UP000824890">
    <property type="component" value="Unassembled WGS sequence"/>
</dbReference>
<evidence type="ECO:0000313" key="3">
    <source>
        <dbReference type="Proteomes" id="UP000824890"/>
    </source>
</evidence>
<proteinExistence type="predicted"/>
<organism evidence="2 3">
    <name type="scientific">Brassica napus</name>
    <name type="common">Rape</name>
    <dbReference type="NCBI Taxonomy" id="3708"/>
    <lineage>
        <taxon>Eukaryota</taxon>
        <taxon>Viridiplantae</taxon>
        <taxon>Streptophyta</taxon>
        <taxon>Embryophyta</taxon>
        <taxon>Tracheophyta</taxon>
        <taxon>Spermatophyta</taxon>
        <taxon>Magnoliopsida</taxon>
        <taxon>eudicotyledons</taxon>
        <taxon>Gunneridae</taxon>
        <taxon>Pentapetalae</taxon>
        <taxon>rosids</taxon>
        <taxon>malvids</taxon>
        <taxon>Brassicales</taxon>
        <taxon>Brassicaceae</taxon>
        <taxon>Brassiceae</taxon>
        <taxon>Brassica</taxon>
    </lineage>
</organism>
<comment type="caution">
    <text evidence="2">The sequence shown here is derived from an EMBL/GenBank/DDBJ whole genome shotgun (WGS) entry which is preliminary data.</text>
</comment>
<name>A0ABQ7XVD1_BRANA</name>
<accession>A0ABQ7XVD1</accession>
<protein>
    <submittedName>
        <fullName evidence="2">Uncharacterized protein</fullName>
    </submittedName>
</protein>
<gene>
    <name evidence="2" type="ORF">HID58_088139</name>
</gene>
<feature type="region of interest" description="Disordered" evidence="1">
    <location>
        <begin position="1"/>
        <end position="25"/>
    </location>
</feature>
<dbReference type="EMBL" id="JAGKQM010000019">
    <property type="protein sequence ID" value="KAH0859878.1"/>
    <property type="molecule type" value="Genomic_DNA"/>
</dbReference>
<keyword evidence="3" id="KW-1185">Reference proteome</keyword>
<sequence length="116" mass="13640">MIMCEGLPSRSQSERERGDRENREEMEFGRVKLPRNYEKALETIDKHLVSELTVSYIDATRVEVLFCFFWLEKITTTPRRDITRESRREEKAVKAARRVGDRAALRHVQGGVRSRT</sequence>